<evidence type="ECO:0000313" key="4">
    <source>
        <dbReference type="EMBL" id="SCF50014.1"/>
    </source>
</evidence>
<protein>
    <submittedName>
        <fullName evidence="4">Lsr2 protein</fullName>
    </submittedName>
</protein>
<dbReference type="GO" id="GO:0003677">
    <property type="term" value="F:DNA binding"/>
    <property type="evidence" value="ECO:0007669"/>
    <property type="project" value="UniProtKB-KW"/>
</dbReference>
<feature type="region of interest" description="Disordered" evidence="2">
    <location>
        <begin position="126"/>
        <end position="152"/>
    </location>
</feature>
<evidence type="ECO:0000313" key="5">
    <source>
        <dbReference type="Proteomes" id="UP000183585"/>
    </source>
</evidence>
<gene>
    <name evidence="4" type="ORF">GA0070563_1262</name>
</gene>
<feature type="region of interest" description="Disordered" evidence="2">
    <location>
        <begin position="15"/>
        <end position="34"/>
    </location>
</feature>
<dbReference type="Pfam" id="PF23359">
    <property type="entry name" value="Lsr2_DNA-bd"/>
    <property type="match status" value="1"/>
</dbReference>
<dbReference type="AlphaFoldDB" id="A0A1C5AY86"/>
<feature type="domain" description="Lsr2 DNA-binding" evidence="3">
    <location>
        <begin position="149"/>
        <end position="184"/>
    </location>
</feature>
<organism evidence="4 5">
    <name type="scientific">Micromonospora carbonacea</name>
    <dbReference type="NCBI Taxonomy" id="47853"/>
    <lineage>
        <taxon>Bacteria</taxon>
        <taxon>Bacillati</taxon>
        <taxon>Actinomycetota</taxon>
        <taxon>Actinomycetes</taxon>
        <taxon>Micromonosporales</taxon>
        <taxon>Micromonosporaceae</taxon>
        <taxon>Micromonospora</taxon>
    </lineage>
</organism>
<dbReference type="GO" id="GO:0016746">
    <property type="term" value="F:acyltransferase activity"/>
    <property type="evidence" value="ECO:0007669"/>
    <property type="project" value="InterPro"/>
</dbReference>
<name>A0A1C5AY86_9ACTN</name>
<dbReference type="InterPro" id="IPR036625">
    <property type="entry name" value="E3-bd_dom_sf"/>
</dbReference>
<sequence length="191" mass="20089">MTPANGVDRAALVRAAQGKPASPAAPAAGAQRVPMGIRTIAGPGAETTATPTPAQPDRSVERLLSVAAASGSARTRHLAAKISGLLEELTGRVEAEEAQRREREAAEAQRQELAEAEAQLARQLAEVRQKLRTTGRDTTAQPPRSRREGAEQRAAIRAWALANGHEISARGRISGEIVQAWAAATGSEVTR</sequence>
<dbReference type="Proteomes" id="UP000183585">
    <property type="component" value="Unassembled WGS sequence"/>
</dbReference>
<dbReference type="InterPro" id="IPR055370">
    <property type="entry name" value="Lsr2_DNA-bd"/>
</dbReference>
<evidence type="ECO:0000256" key="2">
    <source>
        <dbReference type="SAM" id="MobiDB-lite"/>
    </source>
</evidence>
<proteinExistence type="predicted"/>
<reference evidence="5" key="1">
    <citation type="submission" date="2016-06" db="EMBL/GenBank/DDBJ databases">
        <authorList>
            <person name="Varghese N."/>
            <person name="Submissions Spin"/>
        </authorList>
    </citation>
    <scope>NUCLEOTIDE SEQUENCE [LARGE SCALE GENOMIC DNA]</scope>
    <source>
        <strain evidence="5">DSM 43168</strain>
    </source>
</reference>
<keyword evidence="1" id="KW-0238">DNA-binding</keyword>
<dbReference type="EMBL" id="FMCT01000026">
    <property type="protein sequence ID" value="SCF50014.1"/>
    <property type="molecule type" value="Genomic_DNA"/>
</dbReference>
<accession>A0A1C5AY86</accession>
<keyword evidence="5" id="KW-1185">Reference proteome</keyword>
<evidence type="ECO:0000256" key="1">
    <source>
        <dbReference type="ARBA" id="ARBA00023125"/>
    </source>
</evidence>
<evidence type="ECO:0000259" key="3">
    <source>
        <dbReference type="Pfam" id="PF23359"/>
    </source>
</evidence>
<feature type="compositionally biased region" description="Low complexity" evidence="2">
    <location>
        <begin position="15"/>
        <end position="31"/>
    </location>
</feature>
<dbReference type="Gene3D" id="4.10.320.10">
    <property type="entry name" value="E3-binding domain"/>
    <property type="match status" value="1"/>
</dbReference>